<sequence length="192" mass="21907">MWLPKCTRAKMVDYCLYLGRNQEGAESLEAHQKLSARILTLSVNHTEFQRLRLRPMALSIETKGPAHGLDVAEVQMGIWHAAQWSSLRSAVFSSLESRVSAEEQGKETEDAMLRFPLISGVIIQGHKWLFVLSTREQFKTIFWTKRQFGTTQSIVDVYQVFAGLRQLAAWAENVHLPWSRLYVLTLAEDNAS</sequence>
<comment type="caution">
    <text evidence="2">The sequence shown here is derived from an EMBL/GenBank/DDBJ whole genome shotgun (WGS) entry which is preliminary data.</text>
</comment>
<keyword evidence="3" id="KW-1185">Reference proteome</keyword>
<reference evidence="2 3" key="1">
    <citation type="journal article" date="2025" name="Microbiol. Resour. Announc.">
        <title>Draft genome sequences for Neonectria magnoliae and Neonectria punicea, canker pathogens of Liriodendron tulipifera and Acer saccharum in West Virginia.</title>
        <authorList>
            <person name="Petronek H.M."/>
            <person name="Kasson M.T."/>
            <person name="Metheny A.M."/>
            <person name="Stauder C.M."/>
            <person name="Lovett B."/>
            <person name="Lynch S.C."/>
            <person name="Garnas J.R."/>
            <person name="Kasson L.R."/>
            <person name="Stajich J.E."/>
        </authorList>
    </citation>
    <scope>NUCLEOTIDE SEQUENCE [LARGE SCALE GENOMIC DNA]</scope>
    <source>
        <strain evidence="2 3">NRRL 64651</strain>
    </source>
</reference>
<evidence type="ECO:0000313" key="3">
    <source>
        <dbReference type="Proteomes" id="UP001498421"/>
    </source>
</evidence>
<accession>A0ABR1IAH8</accession>
<evidence type="ECO:0000259" key="1">
    <source>
        <dbReference type="Pfam" id="PF20516"/>
    </source>
</evidence>
<dbReference type="Pfam" id="PF20516">
    <property type="entry name" value="PDDEXK_12"/>
    <property type="match status" value="1"/>
</dbReference>
<evidence type="ECO:0000313" key="2">
    <source>
        <dbReference type="EMBL" id="KAK7429856.1"/>
    </source>
</evidence>
<name>A0ABR1IAH8_9HYPO</name>
<dbReference type="EMBL" id="JAZAVK010000025">
    <property type="protein sequence ID" value="KAK7429856.1"/>
    <property type="molecule type" value="Genomic_DNA"/>
</dbReference>
<gene>
    <name evidence="2" type="ORF">QQZ08_003701</name>
</gene>
<feature type="domain" description="PD-(D/E)XK nuclease-like" evidence="1">
    <location>
        <begin position="2"/>
        <end position="175"/>
    </location>
</feature>
<organism evidence="2 3">
    <name type="scientific">Neonectria magnoliae</name>
    <dbReference type="NCBI Taxonomy" id="2732573"/>
    <lineage>
        <taxon>Eukaryota</taxon>
        <taxon>Fungi</taxon>
        <taxon>Dikarya</taxon>
        <taxon>Ascomycota</taxon>
        <taxon>Pezizomycotina</taxon>
        <taxon>Sordariomycetes</taxon>
        <taxon>Hypocreomycetidae</taxon>
        <taxon>Hypocreales</taxon>
        <taxon>Nectriaceae</taxon>
        <taxon>Neonectria</taxon>
    </lineage>
</organism>
<dbReference type="InterPro" id="IPR046797">
    <property type="entry name" value="PDDEXK_12"/>
</dbReference>
<proteinExistence type="predicted"/>
<protein>
    <recommendedName>
        <fullName evidence="1">PD-(D/E)XK nuclease-like domain-containing protein</fullName>
    </recommendedName>
</protein>
<dbReference type="Proteomes" id="UP001498421">
    <property type="component" value="Unassembled WGS sequence"/>
</dbReference>